<keyword evidence="2" id="KW-0949">S-adenosyl-L-methionine</keyword>
<evidence type="ECO:0000256" key="3">
    <source>
        <dbReference type="ARBA" id="ARBA00034487"/>
    </source>
</evidence>
<dbReference type="AlphaFoldDB" id="A0A9D5JYX0"/>
<comment type="catalytic activity">
    <reaction evidence="8">
        <text>arsenic triglutathione + 3 [thioredoxin]-dithiol + 3 S-adenosyl-L-methionine = trimethylarsine + 3 [thioredoxin]-disulfide + 3 glutathione + 3 S-adenosyl-L-homocysteine + 3 H(+)</text>
        <dbReference type="Rhea" id="RHEA:69432"/>
        <dbReference type="Rhea" id="RHEA-COMP:10698"/>
        <dbReference type="Rhea" id="RHEA-COMP:10700"/>
        <dbReference type="ChEBI" id="CHEBI:15378"/>
        <dbReference type="ChEBI" id="CHEBI:27130"/>
        <dbReference type="ChEBI" id="CHEBI:29950"/>
        <dbReference type="ChEBI" id="CHEBI:50058"/>
        <dbReference type="ChEBI" id="CHEBI:57856"/>
        <dbReference type="ChEBI" id="CHEBI:57925"/>
        <dbReference type="ChEBI" id="CHEBI:59789"/>
        <dbReference type="ChEBI" id="CHEBI:183640"/>
        <dbReference type="EC" id="2.1.1.137"/>
    </reaction>
</comment>
<comment type="caution">
    <text evidence="10">The sequence shown here is derived from an EMBL/GenBank/DDBJ whole genome shotgun (WGS) entry which is preliminary data.</text>
</comment>
<dbReference type="SUPFAM" id="SSF53335">
    <property type="entry name" value="S-adenosyl-L-methionine-dependent methyltransferases"/>
    <property type="match status" value="1"/>
</dbReference>
<dbReference type="GO" id="GO:0032259">
    <property type="term" value="P:methylation"/>
    <property type="evidence" value="ECO:0007669"/>
    <property type="project" value="UniProtKB-KW"/>
</dbReference>
<evidence type="ECO:0000259" key="9">
    <source>
        <dbReference type="Pfam" id="PF13847"/>
    </source>
</evidence>
<organism evidence="10 11">
    <name type="scientific">candidate division KSB3 bacterium</name>
    <dbReference type="NCBI Taxonomy" id="2044937"/>
    <lineage>
        <taxon>Bacteria</taxon>
        <taxon>candidate division KSB3</taxon>
    </lineage>
</organism>
<reference evidence="10" key="1">
    <citation type="submission" date="2019-11" db="EMBL/GenBank/DDBJ databases">
        <title>Microbial mats filling the niche in hypersaline microbial mats.</title>
        <authorList>
            <person name="Wong H.L."/>
            <person name="Macleod F.I."/>
            <person name="White R.A. III"/>
            <person name="Burns B.P."/>
        </authorList>
    </citation>
    <scope>NUCLEOTIDE SEQUENCE</scope>
    <source>
        <strain evidence="10">Rbin_158</strain>
    </source>
</reference>
<gene>
    <name evidence="10" type="primary">arsM</name>
    <name evidence="10" type="ORF">GF339_19445</name>
</gene>
<dbReference type="EC" id="2.1.1.137" evidence="4"/>
<evidence type="ECO:0000256" key="5">
    <source>
        <dbReference type="ARBA" id="ARBA00034545"/>
    </source>
</evidence>
<dbReference type="InterPro" id="IPR025714">
    <property type="entry name" value="Methyltranfer_dom"/>
</dbReference>
<dbReference type="Gene3D" id="3.40.50.150">
    <property type="entry name" value="Vaccinia Virus protein VP39"/>
    <property type="match status" value="1"/>
</dbReference>
<comment type="catalytic activity">
    <reaction evidence="6">
        <text>arsenic triglutathione + [thioredoxin]-dithiol + S-adenosyl-L-methionine + 2 H2O = methylarsonous acid + [thioredoxin]-disulfide + 3 glutathione + S-adenosyl-L-homocysteine + H(+)</text>
        <dbReference type="Rhea" id="RHEA:69460"/>
        <dbReference type="Rhea" id="RHEA-COMP:10698"/>
        <dbReference type="Rhea" id="RHEA-COMP:10700"/>
        <dbReference type="ChEBI" id="CHEBI:15377"/>
        <dbReference type="ChEBI" id="CHEBI:15378"/>
        <dbReference type="ChEBI" id="CHEBI:17826"/>
        <dbReference type="ChEBI" id="CHEBI:29950"/>
        <dbReference type="ChEBI" id="CHEBI:50058"/>
        <dbReference type="ChEBI" id="CHEBI:57856"/>
        <dbReference type="ChEBI" id="CHEBI:57925"/>
        <dbReference type="ChEBI" id="CHEBI:59789"/>
        <dbReference type="ChEBI" id="CHEBI:183640"/>
        <dbReference type="EC" id="2.1.1.137"/>
    </reaction>
</comment>
<comment type="similarity">
    <text evidence="3">Belongs to the methyltransferase superfamily. Arsenite methyltransferase family.</text>
</comment>
<evidence type="ECO:0000256" key="6">
    <source>
        <dbReference type="ARBA" id="ARBA00047941"/>
    </source>
</evidence>
<evidence type="ECO:0000313" key="10">
    <source>
        <dbReference type="EMBL" id="MBD3326768.1"/>
    </source>
</evidence>
<dbReference type="Pfam" id="PF13847">
    <property type="entry name" value="Methyltransf_31"/>
    <property type="match status" value="1"/>
</dbReference>
<dbReference type="GO" id="GO:0030791">
    <property type="term" value="F:arsenite methyltransferase activity"/>
    <property type="evidence" value="ECO:0007669"/>
    <property type="project" value="UniProtKB-EC"/>
</dbReference>
<evidence type="ECO:0000256" key="8">
    <source>
        <dbReference type="ARBA" id="ARBA00048428"/>
    </source>
</evidence>
<protein>
    <recommendedName>
        <fullName evidence="5">Arsenite methyltransferase</fullName>
        <ecNumber evidence="4">2.1.1.137</ecNumber>
    </recommendedName>
</protein>
<dbReference type="InterPro" id="IPR029063">
    <property type="entry name" value="SAM-dependent_MTases_sf"/>
</dbReference>
<keyword evidence="1" id="KW-0808">Transferase</keyword>
<evidence type="ECO:0000313" key="11">
    <source>
        <dbReference type="Proteomes" id="UP000649604"/>
    </source>
</evidence>
<dbReference type="EMBL" id="WJJP01000634">
    <property type="protein sequence ID" value="MBD3326768.1"/>
    <property type="molecule type" value="Genomic_DNA"/>
</dbReference>
<dbReference type="InterPro" id="IPR026669">
    <property type="entry name" value="Arsenite_MeTrfase-like"/>
</dbReference>
<comment type="catalytic activity">
    <reaction evidence="7">
        <text>arsenic triglutathione + 2 [thioredoxin]-dithiol + 2 S-adenosyl-L-methionine + H2O = dimethylarsinous acid + 2 [thioredoxin]-disulfide + 3 glutathione + 2 S-adenosyl-L-homocysteine + 2 H(+)</text>
        <dbReference type="Rhea" id="RHEA:69464"/>
        <dbReference type="Rhea" id="RHEA-COMP:10698"/>
        <dbReference type="Rhea" id="RHEA-COMP:10700"/>
        <dbReference type="ChEBI" id="CHEBI:15377"/>
        <dbReference type="ChEBI" id="CHEBI:15378"/>
        <dbReference type="ChEBI" id="CHEBI:23808"/>
        <dbReference type="ChEBI" id="CHEBI:29950"/>
        <dbReference type="ChEBI" id="CHEBI:50058"/>
        <dbReference type="ChEBI" id="CHEBI:57856"/>
        <dbReference type="ChEBI" id="CHEBI:57925"/>
        <dbReference type="ChEBI" id="CHEBI:59789"/>
        <dbReference type="ChEBI" id="CHEBI:183640"/>
        <dbReference type="EC" id="2.1.1.137"/>
    </reaction>
</comment>
<name>A0A9D5JYX0_9BACT</name>
<dbReference type="PANTHER" id="PTHR43675:SF8">
    <property type="entry name" value="ARSENITE METHYLTRANSFERASE"/>
    <property type="match status" value="1"/>
</dbReference>
<keyword evidence="10" id="KW-0489">Methyltransferase</keyword>
<evidence type="ECO:0000256" key="1">
    <source>
        <dbReference type="ARBA" id="ARBA00022679"/>
    </source>
</evidence>
<evidence type="ECO:0000256" key="7">
    <source>
        <dbReference type="ARBA" id="ARBA00047943"/>
    </source>
</evidence>
<dbReference type="NCBIfam" id="NF008823">
    <property type="entry name" value="PRK11873.1"/>
    <property type="match status" value="1"/>
</dbReference>
<feature type="domain" description="Methyltransferase" evidence="9">
    <location>
        <begin position="72"/>
        <end position="217"/>
    </location>
</feature>
<dbReference type="CDD" id="cd02440">
    <property type="entry name" value="AdoMet_MTases"/>
    <property type="match status" value="1"/>
</dbReference>
<accession>A0A9D5JYX0</accession>
<proteinExistence type="inferred from homology"/>
<evidence type="ECO:0000256" key="2">
    <source>
        <dbReference type="ARBA" id="ARBA00022691"/>
    </source>
</evidence>
<sequence length="270" mass="29628">MQTAESLKNLVKEKYAQLVQRSSQCCCSSSCCSDEYTDDTLSEGYSQLEGYYAEADLHLGCGIPTHYAQIRAGDVVLDLGSGAGNDVFVARSLVGDQGKVIGVDMTEEMIVKARQNQRKLGYHNVEFRLGEIEALPLEENEVDVVISNCVLNLVPDKSKAFEELFRVLKPGGHFCISDIVLHGDLPEKLKTPVEMYAGCVAGAILQEEYLYVIRQAGFVEVEVKQEKQVTLPDALLQKYLSADELKAYRSSGSAVVSLMVFGQKPATGRS</sequence>
<dbReference type="Proteomes" id="UP000649604">
    <property type="component" value="Unassembled WGS sequence"/>
</dbReference>
<dbReference type="PANTHER" id="PTHR43675">
    <property type="entry name" value="ARSENITE METHYLTRANSFERASE"/>
    <property type="match status" value="1"/>
</dbReference>
<evidence type="ECO:0000256" key="4">
    <source>
        <dbReference type="ARBA" id="ARBA00034521"/>
    </source>
</evidence>